<dbReference type="EMBL" id="ML991782">
    <property type="protein sequence ID" value="KAF2237098.1"/>
    <property type="molecule type" value="Genomic_DNA"/>
</dbReference>
<reference evidence="2" key="1">
    <citation type="journal article" date="2020" name="Stud. Mycol.">
        <title>101 Dothideomycetes genomes: a test case for predicting lifestyles and emergence of pathogens.</title>
        <authorList>
            <person name="Haridas S."/>
            <person name="Albert R."/>
            <person name="Binder M."/>
            <person name="Bloem J."/>
            <person name="Labutti K."/>
            <person name="Salamov A."/>
            <person name="Andreopoulos B."/>
            <person name="Baker S."/>
            <person name="Barry K."/>
            <person name="Bills G."/>
            <person name="Bluhm B."/>
            <person name="Cannon C."/>
            <person name="Castanera R."/>
            <person name="Culley D."/>
            <person name="Daum C."/>
            <person name="Ezra D."/>
            <person name="Gonzalez J."/>
            <person name="Henrissat B."/>
            <person name="Kuo A."/>
            <person name="Liang C."/>
            <person name="Lipzen A."/>
            <person name="Lutzoni F."/>
            <person name="Magnuson J."/>
            <person name="Mondo S."/>
            <person name="Nolan M."/>
            <person name="Ohm R."/>
            <person name="Pangilinan J."/>
            <person name="Park H.-J."/>
            <person name="Ramirez L."/>
            <person name="Alfaro M."/>
            <person name="Sun H."/>
            <person name="Tritt A."/>
            <person name="Yoshinaga Y."/>
            <person name="Zwiers L.-H."/>
            <person name="Turgeon B."/>
            <person name="Goodwin S."/>
            <person name="Spatafora J."/>
            <person name="Crous P."/>
            <person name="Grigoriev I."/>
        </authorList>
    </citation>
    <scope>NUCLEOTIDE SEQUENCE</scope>
    <source>
        <strain evidence="2">Tuck. ex Michener</strain>
    </source>
</reference>
<proteinExistence type="predicted"/>
<keyword evidence="3" id="KW-1185">Reference proteome</keyword>
<gene>
    <name evidence="2" type="ORF">EV356DRAFT_43919</name>
</gene>
<organism evidence="2 3">
    <name type="scientific">Viridothelium virens</name>
    <name type="common">Speckled blister lichen</name>
    <name type="synonym">Trypethelium virens</name>
    <dbReference type="NCBI Taxonomy" id="1048519"/>
    <lineage>
        <taxon>Eukaryota</taxon>
        <taxon>Fungi</taxon>
        <taxon>Dikarya</taxon>
        <taxon>Ascomycota</taxon>
        <taxon>Pezizomycotina</taxon>
        <taxon>Dothideomycetes</taxon>
        <taxon>Dothideomycetes incertae sedis</taxon>
        <taxon>Trypetheliales</taxon>
        <taxon>Trypetheliaceae</taxon>
        <taxon>Viridothelium</taxon>
    </lineage>
</organism>
<dbReference type="GO" id="GO:0051118">
    <property type="term" value="F:glucan endo-1,3-alpha-glucosidase activity"/>
    <property type="evidence" value="ECO:0007669"/>
    <property type="project" value="InterPro"/>
</dbReference>
<dbReference type="CDD" id="cd11577">
    <property type="entry name" value="GH71"/>
    <property type="match status" value="1"/>
</dbReference>
<keyword evidence="2" id="KW-0378">Hydrolase</keyword>
<name>A0A6A6HGX4_VIRVR</name>
<dbReference type="Proteomes" id="UP000800092">
    <property type="component" value="Unassembled WGS sequence"/>
</dbReference>
<accession>A0A6A6HGX4</accession>
<evidence type="ECO:0000313" key="3">
    <source>
        <dbReference type="Proteomes" id="UP000800092"/>
    </source>
</evidence>
<feature type="chain" id="PRO_5025414405" evidence="1">
    <location>
        <begin position="19"/>
        <end position="466"/>
    </location>
</feature>
<feature type="signal peptide" evidence="1">
    <location>
        <begin position="1"/>
        <end position="18"/>
    </location>
</feature>
<keyword evidence="1" id="KW-0732">Signal</keyword>
<dbReference type="Gene3D" id="3.20.20.80">
    <property type="entry name" value="Glycosidases"/>
    <property type="match status" value="1"/>
</dbReference>
<dbReference type="Pfam" id="PF03659">
    <property type="entry name" value="Glyco_hydro_71"/>
    <property type="match status" value="1"/>
</dbReference>
<dbReference type="InterPro" id="IPR005197">
    <property type="entry name" value="Glyco_hydro_71"/>
</dbReference>
<protein>
    <submittedName>
        <fullName evidence="2">Glycoside hydrolase family 71 protein</fullName>
    </submittedName>
</protein>
<sequence>MLSQFLFLLCTAAAAVNAQVGPAVFAHVIVGNTASYDVAQWQTEIGVAQEATIDGFVLNIGTPLAGTTQTQIANAFAAAAAQPGDFKLLFSFDYLGGSDGAWVASDVESVLSQYAGNAAYYKANGQPLVSTFEGTSNTGDWSGISSSVPGGIFFMPDWTSLGPNGIGQYSDIIQGAFSWDMWPHGPNNSTDDVDKSWQSALSGKSYMMGVSPWFYTNLPGYHKAWVWRGDDTWHLRWMEVLDVKPQFVEIVTWNDYGESHYINDIDEAGIPSDNEGNSAATYVNGYDHSGWRSLLPYYIAMYKGDSAPAIDEEIIQYWYRLAPAVSGSAGDVTGNDCPSSVNIAPTTDSTCYPIDQILEDAVFFTALIKSLPATITFQIGDEDPESIPATQVGLNHFSRSFTGKTGNVTVGIERDGSPVASGTGPAIMDSWPNGVAVYNAWVGSASSASATKTRRDLRQRKRSSRL</sequence>
<dbReference type="OrthoDB" id="3257981at2759"/>
<dbReference type="AlphaFoldDB" id="A0A6A6HGX4"/>
<evidence type="ECO:0000313" key="2">
    <source>
        <dbReference type="EMBL" id="KAF2237098.1"/>
    </source>
</evidence>
<evidence type="ECO:0000256" key="1">
    <source>
        <dbReference type="SAM" id="SignalP"/>
    </source>
</evidence>